<dbReference type="KEGG" id="bmx:BMS_1339"/>
<dbReference type="EMBL" id="FQ312005">
    <property type="protein sequence ID" value="CBW26208.1"/>
    <property type="molecule type" value="Genomic_DNA"/>
</dbReference>
<evidence type="ECO:0000313" key="1">
    <source>
        <dbReference type="EMBL" id="CBW26208.1"/>
    </source>
</evidence>
<accession>E1WZM2</accession>
<sequence length="247" mass="30436">MKKTLIIFSIFILLVTLYRCRDFFYYTRMWLTYEPKTFMGNMEPPFPNWFEVMWSLKGPDRNKNGIRDDVEIYINNEFKGLNESELIMIYNYARLNHKTLVLDSSSEYREKYWIDYNINILCISDYTSFMKNSDDRFGEKRSRMYRQKKRAIYHLIMNTYLRESISNLFLNKFHMWGFETGGLKDIHRELNTWKYCGFDKMESERIASKFLDNKFKYYKKIEILNFIKFYEDEYGKVNRNIYEKYLK</sequence>
<name>E1WZM2_HALMS</name>
<evidence type="ECO:0000313" key="2">
    <source>
        <dbReference type="Proteomes" id="UP000008963"/>
    </source>
</evidence>
<keyword evidence="2" id="KW-1185">Reference proteome</keyword>
<organism evidence="1 2">
    <name type="scientific">Halobacteriovorax marinus (strain ATCC BAA-682 / DSM 15412 / SJ)</name>
    <name type="common">Bacteriovorax marinus</name>
    <dbReference type="NCBI Taxonomy" id="862908"/>
    <lineage>
        <taxon>Bacteria</taxon>
        <taxon>Pseudomonadati</taxon>
        <taxon>Bdellovibrionota</taxon>
        <taxon>Bacteriovoracia</taxon>
        <taxon>Bacteriovoracales</taxon>
        <taxon>Halobacteriovoraceae</taxon>
        <taxon>Halobacteriovorax</taxon>
    </lineage>
</organism>
<dbReference type="STRING" id="862908.BMS_1339"/>
<dbReference type="Proteomes" id="UP000008963">
    <property type="component" value="Chromosome"/>
</dbReference>
<dbReference type="HOGENOM" id="CLU_1141322_0_0_7"/>
<reference evidence="2" key="1">
    <citation type="journal article" date="2013" name="ISME J.">
        <title>A small predatory core genome in the divergent marine Bacteriovorax marinus SJ and the terrestrial Bdellovibrio bacteriovorus.</title>
        <authorList>
            <person name="Crossman L.C."/>
            <person name="Chen H."/>
            <person name="Cerdeno-Tarraga A.M."/>
            <person name="Brooks K."/>
            <person name="Quail M.A."/>
            <person name="Pineiro S.A."/>
            <person name="Hobley L."/>
            <person name="Sockett R.E."/>
            <person name="Bentley S.D."/>
            <person name="Parkhill J."/>
            <person name="Williams H.N."/>
            <person name="Stine O.C."/>
        </authorList>
    </citation>
    <scope>NUCLEOTIDE SEQUENCE [LARGE SCALE GENOMIC DNA]</scope>
    <source>
        <strain evidence="2">ATCC BAA-682 / DSM 15412 / SJ</strain>
    </source>
</reference>
<gene>
    <name evidence="1" type="ordered locus">BMS_1339</name>
</gene>
<proteinExistence type="predicted"/>
<protein>
    <submittedName>
        <fullName evidence="1">Membrane protein</fullName>
    </submittedName>
</protein>
<dbReference type="AlphaFoldDB" id="E1WZM2"/>
<dbReference type="OrthoDB" id="5345918at2"/>
<dbReference type="PATRIC" id="fig|862908.3.peg.1274"/>